<organism evidence="2 3">
    <name type="scientific">Gregarina niphandrodes</name>
    <name type="common">Septate eugregarine</name>
    <dbReference type="NCBI Taxonomy" id="110365"/>
    <lineage>
        <taxon>Eukaryota</taxon>
        <taxon>Sar</taxon>
        <taxon>Alveolata</taxon>
        <taxon>Apicomplexa</taxon>
        <taxon>Conoidasida</taxon>
        <taxon>Gregarinasina</taxon>
        <taxon>Eugregarinorida</taxon>
        <taxon>Gregarinidae</taxon>
        <taxon>Gregarina</taxon>
    </lineage>
</organism>
<protein>
    <submittedName>
        <fullName evidence="2">TIP41-like family protein</fullName>
    </submittedName>
</protein>
<comment type="similarity">
    <text evidence="1">Belongs to the TIP41 family.</text>
</comment>
<dbReference type="GO" id="GO:0005829">
    <property type="term" value="C:cytosol"/>
    <property type="evidence" value="ECO:0007669"/>
    <property type="project" value="TreeGrafter"/>
</dbReference>
<dbReference type="EMBL" id="AFNH02000204">
    <property type="protein sequence ID" value="EZG79291.1"/>
    <property type="molecule type" value="Genomic_DNA"/>
</dbReference>
<dbReference type="OrthoDB" id="10253878at2759"/>
<reference evidence="2" key="1">
    <citation type="submission" date="2013-12" db="EMBL/GenBank/DDBJ databases">
        <authorList>
            <person name="Omoto C.K."/>
            <person name="Sibley D."/>
            <person name="Venepally P."/>
            <person name="Hadjithomas M."/>
            <person name="Karamycheva S."/>
            <person name="Brunk B."/>
            <person name="Roos D."/>
            <person name="Caler E."/>
            <person name="Lorenzi H."/>
        </authorList>
    </citation>
    <scope>NUCLEOTIDE SEQUENCE</scope>
</reference>
<dbReference type="InterPro" id="IPR051330">
    <property type="entry name" value="Phosphatase_reg/MetRdx"/>
</dbReference>
<dbReference type="PANTHER" id="PTHR21021:SF16">
    <property type="entry name" value="TIP41-LIKE PROTEIN"/>
    <property type="match status" value="1"/>
</dbReference>
<proteinExistence type="inferred from homology"/>
<dbReference type="VEuPathDB" id="CryptoDB:GNI_027410"/>
<gene>
    <name evidence="2" type="ORF">GNI_027410</name>
</gene>
<evidence type="ECO:0000313" key="2">
    <source>
        <dbReference type="EMBL" id="EZG79291.1"/>
    </source>
</evidence>
<dbReference type="Pfam" id="PF04176">
    <property type="entry name" value="TIP41"/>
    <property type="match status" value="1"/>
</dbReference>
<dbReference type="GO" id="GO:0031929">
    <property type="term" value="P:TOR signaling"/>
    <property type="evidence" value="ECO:0007669"/>
    <property type="project" value="TreeGrafter"/>
</dbReference>
<comment type="caution">
    <text evidence="2">The sequence shown here is derived from an EMBL/GenBank/DDBJ whole genome shotgun (WGS) entry which is preliminary data.</text>
</comment>
<dbReference type="RefSeq" id="XP_011129082.1">
    <property type="nucleotide sequence ID" value="XM_011130780.1"/>
</dbReference>
<dbReference type="GeneID" id="22911202"/>
<dbReference type="InterPro" id="IPR007303">
    <property type="entry name" value="TIP41-like"/>
</dbReference>
<evidence type="ECO:0000313" key="3">
    <source>
        <dbReference type="Proteomes" id="UP000019763"/>
    </source>
</evidence>
<keyword evidence="3" id="KW-1185">Reference proteome</keyword>
<dbReference type="PANTHER" id="PTHR21021">
    <property type="entry name" value="GAF/PUTATIVE CYTOSKELETAL PROTEIN"/>
    <property type="match status" value="1"/>
</dbReference>
<sequence length="112" mass="12803">MLPWDQLRDTSHPILHYASVMLYNDDLSDTGDVTADVKLRVMDDFWYCALHQHVRIDGKLDRDIIVRVFHSFGSGRVIRSTLWVDREHVIGGEGSSAVLYEQASTQVIAFLN</sequence>
<accession>A0A023BBF2</accession>
<dbReference type="Proteomes" id="UP000019763">
    <property type="component" value="Unassembled WGS sequence"/>
</dbReference>
<evidence type="ECO:0000256" key="1">
    <source>
        <dbReference type="ARBA" id="ARBA00006658"/>
    </source>
</evidence>
<name>A0A023BBF2_GRENI</name>
<dbReference type="AlphaFoldDB" id="A0A023BBF2"/>